<dbReference type="EMBL" id="BGZK01000218">
    <property type="protein sequence ID" value="GBP29286.1"/>
    <property type="molecule type" value="Genomic_DNA"/>
</dbReference>
<protein>
    <submittedName>
        <fullName evidence="1">Uncharacterized protein</fullName>
    </submittedName>
</protein>
<comment type="caution">
    <text evidence="1">The sequence shown here is derived from an EMBL/GenBank/DDBJ whole genome shotgun (WGS) entry which is preliminary data.</text>
</comment>
<keyword evidence="2" id="KW-1185">Reference proteome</keyword>
<sequence>MANRRTRRGVCGHHRSSRAAAILSAPPAPHRRTHPPALAPDANTLLAHIRRSAGIVRTDLTYRWRCHVTRTAPGPRRSITDGDPAFIRLFKHFRLFKDFAMMSFKIHESVNLNIGCRLYRGIVNCRRDTDVFSLQIG</sequence>
<reference evidence="1 2" key="1">
    <citation type="journal article" date="2019" name="Commun. Biol.">
        <title>The bagworm genome reveals a unique fibroin gene that provides high tensile strength.</title>
        <authorList>
            <person name="Kono N."/>
            <person name="Nakamura H."/>
            <person name="Ohtoshi R."/>
            <person name="Tomita M."/>
            <person name="Numata K."/>
            <person name="Arakawa K."/>
        </authorList>
    </citation>
    <scope>NUCLEOTIDE SEQUENCE [LARGE SCALE GENOMIC DNA]</scope>
</reference>
<evidence type="ECO:0000313" key="1">
    <source>
        <dbReference type="EMBL" id="GBP29286.1"/>
    </source>
</evidence>
<evidence type="ECO:0000313" key="2">
    <source>
        <dbReference type="Proteomes" id="UP000299102"/>
    </source>
</evidence>
<dbReference type="Proteomes" id="UP000299102">
    <property type="component" value="Unassembled WGS sequence"/>
</dbReference>
<name>A0A4C1UTG9_EUMVA</name>
<organism evidence="1 2">
    <name type="scientific">Eumeta variegata</name>
    <name type="common">Bagworm moth</name>
    <name type="synonym">Eumeta japonica</name>
    <dbReference type="NCBI Taxonomy" id="151549"/>
    <lineage>
        <taxon>Eukaryota</taxon>
        <taxon>Metazoa</taxon>
        <taxon>Ecdysozoa</taxon>
        <taxon>Arthropoda</taxon>
        <taxon>Hexapoda</taxon>
        <taxon>Insecta</taxon>
        <taxon>Pterygota</taxon>
        <taxon>Neoptera</taxon>
        <taxon>Endopterygota</taxon>
        <taxon>Lepidoptera</taxon>
        <taxon>Glossata</taxon>
        <taxon>Ditrysia</taxon>
        <taxon>Tineoidea</taxon>
        <taxon>Psychidae</taxon>
        <taxon>Oiketicinae</taxon>
        <taxon>Eumeta</taxon>
    </lineage>
</organism>
<accession>A0A4C1UTG9</accession>
<gene>
    <name evidence="1" type="ORF">EVAR_78980_1</name>
</gene>
<dbReference type="AlphaFoldDB" id="A0A4C1UTG9"/>
<proteinExistence type="predicted"/>